<name>A0A2P4XWF9_9STRA</name>
<feature type="region of interest" description="Disordered" evidence="1">
    <location>
        <begin position="118"/>
        <end position="204"/>
    </location>
</feature>
<dbReference type="Proteomes" id="UP000237271">
    <property type="component" value="Unassembled WGS sequence"/>
</dbReference>
<protein>
    <submittedName>
        <fullName evidence="2">Uncharacterized protein</fullName>
    </submittedName>
</protein>
<feature type="compositionally biased region" description="Basic and acidic residues" evidence="1">
    <location>
        <begin position="286"/>
        <end position="296"/>
    </location>
</feature>
<dbReference type="PANTHER" id="PTHR37069">
    <property type="entry name" value="DDE_TNP_1_7 DOMAIN-CONTAINING PROTEIN"/>
    <property type="match status" value="1"/>
</dbReference>
<evidence type="ECO:0000313" key="2">
    <source>
        <dbReference type="EMBL" id="POM69799.1"/>
    </source>
</evidence>
<evidence type="ECO:0000313" key="3">
    <source>
        <dbReference type="Proteomes" id="UP000237271"/>
    </source>
</evidence>
<reference evidence="2 3" key="1">
    <citation type="journal article" date="2017" name="Genome Biol. Evol.">
        <title>Phytophthora megakarya and P. palmivora, closely related causal agents of cacao black pod rot, underwent increases in genome sizes and gene numbers by different mechanisms.</title>
        <authorList>
            <person name="Ali S.S."/>
            <person name="Shao J."/>
            <person name="Lary D.J."/>
            <person name="Kronmiller B."/>
            <person name="Shen D."/>
            <person name="Strem M.D."/>
            <person name="Amoako-Attah I."/>
            <person name="Akrofi A.Y."/>
            <person name="Begoude B.A."/>
            <person name="Ten Hoopen G.M."/>
            <person name="Coulibaly K."/>
            <person name="Kebe B.I."/>
            <person name="Melnick R.L."/>
            <person name="Guiltinan M.J."/>
            <person name="Tyler B.M."/>
            <person name="Meinhardt L.W."/>
            <person name="Bailey B.A."/>
        </authorList>
    </citation>
    <scope>NUCLEOTIDE SEQUENCE [LARGE SCALE GENOMIC DNA]</scope>
    <source>
        <strain evidence="3">sbr112.9</strain>
    </source>
</reference>
<organism evidence="2 3">
    <name type="scientific">Phytophthora palmivora</name>
    <dbReference type="NCBI Taxonomy" id="4796"/>
    <lineage>
        <taxon>Eukaryota</taxon>
        <taxon>Sar</taxon>
        <taxon>Stramenopiles</taxon>
        <taxon>Oomycota</taxon>
        <taxon>Peronosporomycetes</taxon>
        <taxon>Peronosporales</taxon>
        <taxon>Peronosporaceae</taxon>
        <taxon>Phytophthora</taxon>
    </lineage>
</organism>
<proteinExistence type="predicted"/>
<comment type="caution">
    <text evidence="2">The sequence shown here is derived from an EMBL/GenBank/DDBJ whole genome shotgun (WGS) entry which is preliminary data.</text>
</comment>
<sequence length="296" mass="32243">MVRSRHKQVRDADVTSSDLSWRSVWRELRDKGWTNKRPSSRGLDDRYRYVRPGCNPDGVEGVDVFLGEKAVLEYYANILRTRARTSSLPSRGDAELTRAVQIVRESYGHLFEDTSCRNEAESIPQPPQPSQMLSPPRSAPPNVPASAPTTPPSSPGAGRRSSRSTRRSLADTECPMAATPPPNTTLIATSPHVSVGSPGNLDDDSELEAVETVDDVSVESAEEGSDCQPGTFSIMLHIVPHLVLHIVLHLVLHFADLCMVRCFIDGSVGDGVDDEDEDGGVSSELLVDKDDSLNTV</sequence>
<feature type="region of interest" description="Disordered" evidence="1">
    <location>
        <begin position="271"/>
        <end position="296"/>
    </location>
</feature>
<gene>
    <name evidence="2" type="ORF">PHPALM_13888</name>
</gene>
<evidence type="ECO:0000256" key="1">
    <source>
        <dbReference type="SAM" id="MobiDB-lite"/>
    </source>
</evidence>
<feature type="compositionally biased region" description="Pro residues" evidence="1">
    <location>
        <begin position="137"/>
        <end position="154"/>
    </location>
</feature>
<dbReference type="PANTHER" id="PTHR37069:SF2">
    <property type="entry name" value="PIGGYBAC TRANSPOSABLE ELEMENT-DERIVED PROTEIN DOMAIN-CONTAINING PROTEIN"/>
    <property type="match status" value="1"/>
</dbReference>
<dbReference type="AlphaFoldDB" id="A0A2P4XWF9"/>
<dbReference type="EMBL" id="NCKW01007820">
    <property type="protein sequence ID" value="POM69799.1"/>
    <property type="molecule type" value="Genomic_DNA"/>
</dbReference>
<dbReference type="OrthoDB" id="122875at2759"/>
<accession>A0A2P4XWF9</accession>
<keyword evidence="3" id="KW-1185">Reference proteome</keyword>